<feature type="compositionally biased region" description="Acidic residues" evidence="1">
    <location>
        <begin position="445"/>
        <end position="457"/>
    </location>
</feature>
<comment type="caution">
    <text evidence="3">The sequence shown here is derived from an EMBL/GenBank/DDBJ whole genome shotgun (WGS) entry which is preliminary data.</text>
</comment>
<evidence type="ECO:0000259" key="2">
    <source>
        <dbReference type="Pfam" id="PF05699"/>
    </source>
</evidence>
<dbReference type="GO" id="GO:0046983">
    <property type="term" value="F:protein dimerization activity"/>
    <property type="evidence" value="ECO:0007669"/>
    <property type="project" value="InterPro"/>
</dbReference>
<sequence length="484" mass="56131">MWALLTEYNVLKKDKEKRTREFEEDIVASYRVNDDDDDEDQELAYARQHSLMQHEMDYYPERHFMIDTNMSFRAMESPYANPLVEAIHEVGKAVRAPTAYDMAEVYLPEELGPIWDERGVTIMCDGWGGPTNMSIINFLIYYVRGSGEKKLMENYKNLYWIACAAHCLDFLLEDPCNKSSIKKVISRVRLITEFIYTYKWVTNYIKKFTNGRQLTRPAMTRFAPNFIMLESIVKQKSTLQEIFHSTSWLTSRYSQLIVNNGKEVHELLSRNPSQEVAKFWSKVDQVLKIQKPIVKVLRLLFIYSQRKDSFSTTWWVTYGESAPQLRGIAVKVLSQTTSSSNCERNWNMWSLVHTKTRNRLKYKRLHMIVYLRYNMCDRINELIEEEEEEEPFFNGEDTSWLDVDEDDDPIRGSVAQSSGRGVVAPPFSYNSEPTSTTTISTSSSGEDERDGDGDGDGDEYKNGYGNAYEGGEIHGSRTNYPNVD</sequence>
<dbReference type="EMBL" id="JBDFQZ010000005">
    <property type="protein sequence ID" value="KAK9724045.1"/>
    <property type="molecule type" value="Genomic_DNA"/>
</dbReference>
<evidence type="ECO:0000313" key="3">
    <source>
        <dbReference type="EMBL" id="KAK9724045.1"/>
    </source>
</evidence>
<dbReference type="AlphaFoldDB" id="A0AAW1KQA5"/>
<evidence type="ECO:0000256" key="1">
    <source>
        <dbReference type="SAM" id="MobiDB-lite"/>
    </source>
</evidence>
<feature type="compositionally biased region" description="Low complexity" evidence="1">
    <location>
        <begin position="434"/>
        <end position="444"/>
    </location>
</feature>
<dbReference type="SUPFAM" id="SSF53098">
    <property type="entry name" value="Ribonuclease H-like"/>
    <property type="match status" value="1"/>
</dbReference>
<protein>
    <recommendedName>
        <fullName evidence="2">HAT C-terminal dimerisation domain-containing protein</fullName>
    </recommendedName>
</protein>
<name>A0AAW1KQA5_SAPOF</name>
<dbReference type="PANTHER" id="PTHR32166">
    <property type="entry name" value="OSJNBA0013A04.12 PROTEIN"/>
    <property type="match status" value="1"/>
</dbReference>
<accession>A0AAW1KQA5</accession>
<gene>
    <name evidence="3" type="ORF">RND81_05G044300</name>
</gene>
<dbReference type="Pfam" id="PF05699">
    <property type="entry name" value="Dimer_Tnp_hAT"/>
    <property type="match status" value="1"/>
</dbReference>
<dbReference type="Proteomes" id="UP001443914">
    <property type="component" value="Unassembled WGS sequence"/>
</dbReference>
<reference evidence="3" key="1">
    <citation type="submission" date="2024-03" db="EMBL/GenBank/DDBJ databases">
        <title>WGS assembly of Saponaria officinalis var. Norfolk2.</title>
        <authorList>
            <person name="Jenkins J."/>
            <person name="Shu S."/>
            <person name="Grimwood J."/>
            <person name="Barry K."/>
            <person name="Goodstein D."/>
            <person name="Schmutz J."/>
            <person name="Leebens-Mack J."/>
            <person name="Osbourn A."/>
        </authorList>
    </citation>
    <scope>NUCLEOTIDE SEQUENCE [LARGE SCALE GENOMIC DNA]</scope>
    <source>
        <strain evidence="3">JIC</strain>
    </source>
</reference>
<evidence type="ECO:0000313" key="4">
    <source>
        <dbReference type="Proteomes" id="UP001443914"/>
    </source>
</evidence>
<dbReference type="InterPro" id="IPR012337">
    <property type="entry name" value="RNaseH-like_sf"/>
</dbReference>
<organism evidence="3 4">
    <name type="scientific">Saponaria officinalis</name>
    <name type="common">Common soapwort</name>
    <name type="synonym">Lychnis saponaria</name>
    <dbReference type="NCBI Taxonomy" id="3572"/>
    <lineage>
        <taxon>Eukaryota</taxon>
        <taxon>Viridiplantae</taxon>
        <taxon>Streptophyta</taxon>
        <taxon>Embryophyta</taxon>
        <taxon>Tracheophyta</taxon>
        <taxon>Spermatophyta</taxon>
        <taxon>Magnoliopsida</taxon>
        <taxon>eudicotyledons</taxon>
        <taxon>Gunneridae</taxon>
        <taxon>Pentapetalae</taxon>
        <taxon>Caryophyllales</taxon>
        <taxon>Caryophyllaceae</taxon>
        <taxon>Caryophylleae</taxon>
        <taxon>Saponaria</taxon>
    </lineage>
</organism>
<keyword evidence="4" id="KW-1185">Reference proteome</keyword>
<proteinExistence type="predicted"/>
<feature type="domain" description="HAT C-terminal dimerisation" evidence="2">
    <location>
        <begin position="312"/>
        <end position="375"/>
    </location>
</feature>
<dbReference type="InterPro" id="IPR008906">
    <property type="entry name" value="HATC_C_dom"/>
</dbReference>
<feature type="region of interest" description="Disordered" evidence="1">
    <location>
        <begin position="386"/>
        <end position="484"/>
    </location>
</feature>
<dbReference type="PANTHER" id="PTHR32166:SF122">
    <property type="entry name" value="OS09G0499600 PROTEIN"/>
    <property type="match status" value="1"/>
</dbReference>